<accession>A0A1N6RZG8</accession>
<dbReference type="PROSITE" id="PS00582">
    <property type="entry name" value="RIBOSOMAL_L33"/>
    <property type="match status" value="1"/>
</dbReference>
<dbReference type="GO" id="GO:0006412">
    <property type="term" value="P:translation"/>
    <property type="evidence" value="ECO:0007669"/>
    <property type="project" value="UniProtKB-UniRule"/>
</dbReference>
<reference evidence="7" key="1">
    <citation type="submission" date="2017-01" db="EMBL/GenBank/DDBJ databases">
        <authorList>
            <person name="Varghese N."/>
            <person name="Submissions S."/>
        </authorList>
    </citation>
    <scope>NUCLEOTIDE SEQUENCE [LARGE SCALE GENOMIC DNA]</scope>
    <source>
        <strain evidence="7">ASpG1</strain>
    </source>
</reference>
<dbReference type="NCBIfam" id="TIGR01023">
    <property type="entry name" value="rpmG_bact"/>
    <property type="match status" value="1"/>
</dbReference>
<evidence type="ECO:0000256" key="1">
    <source>
        <dbReference type="ARBA" id="ARBA00007596"/>
    </source>
</evidence>
<dbReference type="STRING" id="159291.SAMN05920897_10774"/>
<sequence length="57" mass="6704">MAKAKKGNLTRVRLKSTESGFCYYTVKNKKNTPNKMEFMKYDPFVRKHVLFKESGKV</sequence>
<dbReference type="InterPro" id="IPR018264">
    <property type="entry name" value="Ribosomal_bL33_CS"/>
</dbReference>
<dbReference type="NCBIfam" id="NF001860">
    <property type="entry name" value="PRK00595.1"/>
    <property type="match status" value="1"/>
</dbReference>
<evidence type="ECO:0000256" key="3">
    <source>
        <dbReference type="ARBA" id="ARBA00023274"/>
    </source>
</evidence>
<comment type="similarity">
    <text evidence="1 5">Belongs to the bacterial ribosomal protein bL33 family.</text>
</comment>
<evidence type="ECO:0000313" key="7">
    <source>
        <dbReference type="Proteomes" id="UP000186400"/>
    </source>
</evidence>
<dbReference type="PANTHER" id="PTHR15238:SF1">
    <property type="entry name" value="LARGE RIBOSOMAL SUBUNIT PROTEIN BL33M"/>
    <property type="match status" value="1"/>
</dbReference>
<dbReference type="Pfam" id="PF00471">
    <property type="entry name" value="Ribosomal_L33"/>
    <property type="match status" value="1"/>
</dbReference>
<dbReference type="RefSeq" id="WP_076488505.1">
    <property type="nucleotide sequence ID" value="NZ_FTMS01000007.1"/>
</dbReference>
<dbReference type="GO" id="GO:0022625">
    <property type="term" value="C:cytosolic large ribosomal subunit"/>
    <property type="evidence" value="ECO:0007669"/>
    <property type="project" value="TreeGrafter"/>
</dbReference>
<keyword evidence="3 5" id="KW-0687">Ribonucleoprotein</keyword>
<protein>
    <recommendedName>
        <fullName evidence="4 5">Large ribosomal subunit protein bL33</fullName>
    </recommendedName>
</protein>
<name>A0A1N6RZG8_9SPIO</name>
<dbReference type="InterPro" id="IPR011332">
    <property type="entry name" value="Ribosomal_zn-bd"/>
</dbReference>
<evidence type="ECO:0000256" key="2">
    <source>
        <dbReference type="ARBA" id="ARBA00022980"/>
    </source>
</evidence>
<dbReference type="HAMAP" id="MF_00294">
    <property type="entry name" value="Ribosomal_bL33"/>
    <property type="match status" value="1"/>
</dbReference>
<keyword evidence="2 5" id="KW-0689">Ribosomal protein</keyword>
<dbReference type="OrthoDB" id="9801333at2"/>
<dbReference type="Gene3D" id="2.20.28.120">
    <property type="entry name" value="Ribosomal protein L33"/>
    <property type="match status" value="1"/>
</dbReference>
<dbReference type="InterPro" id="IPR038584">
    <property type="entry name" value="Ribosomal_bL33_sf"/>
</dbReference>
<dbReference type="PANTHER" id="PTHR15238">
    <property type="entry name" value="54S RIBOSOMAL PROTEIN L39, MITOCHONDRIAL"/>
    <property type="match status" value="1"/>
</dbReference>
<evidence type="ECO:0000256" key="5">
    <source>
        <dbReference type="HAMAP-Rule" id="MF_00294"/>
    </source>
</evidence>
<gene>
    <name evidence="5" type="primary">rpmG</name>
    <name evidence="6" type="ORF">SAMN05920897_10774</name>
</gene>
<keyword evidence="7" id="KW-1185">Reference proteome</keyword>
<dbReference type="AlphaFoldDB" id="A0A1N6RZG8"/>
<organism evidence="6 7">
    <name type="scientific">Alkalispirochaeta americana</name>
    <dbReference type="NCBI Taxonomy" id="159291"/>
    <lineage>
        <taxon>Bacteria</taxon>
        <taxon>Pseudomonadati</taxon>
        <taxon>Spirochaetota</taxon>
        <taxon>Spirochaetia</taxon>
        <taxon>Spirochaetales</taxon>
        <taxon>Spirochaetaceae</taxon>
        <taxon>Alkalispirochaeta</taxon>
    </lineage>
</organism>
<dbReference type="SUPFAM" id="SSF57829">
    <property type="entry name" value="Zn-binding ribosomal proteins"/>
    <property type="match status" value="1"/>
</dbReference>
<dbReference type="InterPro" id="IPR001705">
    <property type="entry name" value="Ribosomal_bL33"/>
</dbReference>
<dbReference type="GO" id="GO:0003735">
    <property type="term" value="F:structural constituent of ribosome"/>
    <property type="evidence" value="ECO:0007669"/>
    <property type="project" value="InterPro"/>
</dbReference>
<dbReference type="Proteomes" id="UP000186400">
    <property type="component" value="Unassembled WGS sequence"/>
</dbReference>
<evidence type="ECO:0000256" key="4">
    <source>
        <dbReference type="ARBA" id="ARBA00035176"/>
    </source>
</evidence>
<dbReference type="EMBL" id="FTMS01000007">
    <property type="protein sequence ID" value="SIQ34179.1"/>
    <property type="molecule type" value="Genomic_DNA"/>
</dbReference>
<proteinExistence type="inferred from homology"/>
<evidence type="ECO:0000313" key="6">
    <source>
        <dbReference type="EMBL" id="SIQ34179.1"/>
    </source>
</evidence>